<accession>B4IPR4</accession>
<organism evidence="2">
    <name type="scientific">Drosophila sechellia</name>
    <name type="common">Fruit fly</name>
    <dbReference type="NCBI Taxonomy" id="7238"/>
    <lineage>
        <taxon>Eukaryota</taxon>
        <taxon>Metazoa</taxon>
        <taxon>Ecdysozoa</taxon>
        <taxon>Arthropoda</taxon>
        <taxon>Hexapoda</taxon>
        <taxon>Insecta</taxon>
        <taxon>Pterygota</taxon>
        <taxon>Neoptera</taxon>
        <taxon>Endopterygota</taxon>
        <taxon>Diptera</taxon>
        <taxon>Brachycera</taxon>
        <taxon>Muscomorpha</taxon>
        <taxon>Ephydroidea</taxon>
        <taxon>Drosophilidae</taxon>
        <taxon>Drosophila</taxon>
        <taxon>Sophophora</taxon>
    </lineage>
</organism>
<evidence type="ECO:0000313" key="1">
    <source>
        <dbReference type="EMBL" id="EDW55867.1"/>
    </source>
</evidence>
<reference evidence="1 2" key="1">
    <citation type="journal article" date="2007" name="Nature">
        <title>Evolution of genes and genomes on the Drosophila phylogeny.</title>
        <authorList>
            <consortium name="Drosophila 12 Genomes Consortium"/>
            <person name="Clark A.G."/>
            <person name="Eisen M.B."/>
            <person name="Smith D.R."/>
            <person name="Bergman C.M."/>
            <person name="Oliver B."/>
            <person name="Markow T.A."/>
            <person name="Kaufman T.C."/>
            <person name="Kellis M."/>
            <person name="Gelbart W."/>
            <person name="Iyer V.N."/>
            <person name="Pollard D.A."/>
            <person name="Sackton T.B."/>
            <person name="Larracuente A.M."/>
            <person name="Singh N.D."/>
            <person name="Abad J.P."/>
            <person name="Abt D.N."/>
            <person name="Adryan B."/>
            <person name="Aguade M."/>
            <person name="Akashi H."/>
            <person name="Anderson W.W."/>
            <person name="Aquadro C.F."/>
            <person name="Ardell D.H."/>
            <person name="Arguello R."/>
            <person name="Artieri C.G."/>
            <person name="Barbash D.A."/>
            <person name="Barker D."/>
            <person name="Barsanti P."/>
            <person name="Batterham P."/>
            <person name="Batzoglou S."/>
            <person name="Begun D."/>
            <person name="Bhutkar A."/>
            <person name="Blanco E."/>
            <person name="Bosak S.A."/>
            <person name="Bradley R.K."/>
            <person name="Brand A.D."/>
            <person name="Brent M.R."/>
            <person name="Brooks A.N."/>
            <person name="Brown R.H."/>
            <person name="Butlin R.K."/>
            <person name="Caggese C."/>
            <person name="Calvi B.R."/>
            <person name="Bernardo de Carvalho A."/>
            <person name="Caspi A."/>
            <person name="Castrezana S."/>
            <person name="Celniker S.E."/>
            <person name="Chang J.L."/>
            <person name="Chapple C."/>
            <person name="Chatterji S."/>
            <person name="Chinwalla A."/>
            <person name="Civetta A."/>
            <person name="Clifton S.W."/>
            <person name="Comeron J.M."/>
            <person name="Costello J.C."/>
            <person name="Coyne J.A."/>
            <person name="Daub J."/>
            <person name="David R.G."/>
            <person name="Delcher A.L."/>
            <person name="Delehaunty K."/>
            <person name="Do C.B."/>
            <person name="Ebling H."/>
            <person name="Edwards K."/>
            <person name="Eickbush T."/>
            <person name="Evans J.D."/>
            <person name="Filipski A."/>
            <person name="Findeiss S."/>
            <person name="Freyhult E."/>
            <person name="Fulton L."/>
            <person name="Fulton R."/>
            <person name="Garcia A.C."/>
            <person name="Gardiner A."/>
            <person name="Garfield D.A."/>
            <person name="Garvin B.E."/>
            <person name="Gibson G."/>
            <person name="Gilbert D."/>
            <person name="Gnerre S."/>
            <person name="Godfrey J."/>
            <person name="Good R."/>
            <person name="Gotea V."/>
            <person name="Gravely B."/>
            <person name="Greenberg A.J."/>
            <person name="Griffiths-Jones S."/>
            <person name="Gross S."/>
            <person name="Guigo R."/>
            <person name="Gustafson E.A."/>
            <person name="Haerty W."/>
            <person name="Hahn M.W."/>
            <person name="Halligan D.L."/>
            <person name="Halpern A.L."/>
            <person name="Halter G.M."/>
            <person name="Han M.V."/>
            <person name="Heger A."/>
            <person name="Hillier L."/>
            <person name="Hinrichs A.S."/>
            <person name="Holmes I."/>
            <person name="Hoskins R.A."/>
            <person name="Hubisz M.J."/>
            <person name="Hultmark D."/>
            <person name="Huntley M.A."/>
            <person name="Jaffe D.B."/>
            <person name="Jagadeeshan S."/>
            <person name="Jeck W.R."/>
            <person name="Johnson J."/>
            <person name="Jones C.D."/>
            <person name="Jordan W.C."/>
            <person name="Karpen G.H."/>
            <person name="Kataoka E."/>
            <person name="Keightley P.D."/>
            <person name="Kheradpour P."/>
            <person name="Kirkness E.F."/>
            <person name="Koerich L.B."/>
            <person name="Kristiansen K."/>
            <person name="Kudrna D."/>
            <person name="Kulathinal R.J."/>
            <person name="Kumar S."/>
            <person name="Kwok R."/>
            <person name="Lander E."/>
            <person name="Langley C.H."/>
            <person name="Lapoint R."/>
            <person name="Lazzaro B.P."/>
            <person name="Lee S.J."/>
            <person name="Levesque L."/>
            <person name="Li R."/>
            <person name="Lin C.F."/>
            <person name="Lin M.F."/>
            <person name="Lindblad-Toh K."/>
            <person name="Llopart A."/>
            <person name="Long M."/>
            <person name="Low L."/>
            <person name="Lozovsky E."/>
            <person name="Lu J."/>
            <person name="Luo M."/>
            <person name="Machado C.A."/>
            <person name="Makalowski W."/>
            <person name="Marzo M."/>
            <person name="Matsuda M."/>
            <person name="Matzkin L."/>
            <person name="McAllister B."/>
            <person name="McBride C.S."/>
            <person name="McKernan B."/>
            <person name="McKernan K."/>
            <person name="Mendez-Lago M."/>
            <person name="Minx P."/>
            <person name="Mollenhauer M.U."/>
            <person name="Montooth K."/>
            <person name="Mount S.M."/>
            <person name="Mu X."/>
            <person name="Myers E."/>
            <person name="Negre B."/>
            <person name="Newfeld S."/>
            <person name="Nielsen R."/>
            <person name="Noor M.A."/>
            <person name="O'Grady P."/>
            <person name="Pachter L."/>
            <person name="Papaceit M."/>
            <person name="Parisi M.J."/>
            <person name="Parisi M."/>
            <person name="Parts L."/>
            <person name="Pedersen J.S."/>
            <person name="Pesole G."/>
            <person name="Phillippy A.M."/>
            <person name="Ponting C.P."/>
            <person name="Pop M."/>
            <person name="Porcelli D."/>
            <person name="Powell J.R."/>
            <person name="Prohaska S."/>
            <person name="Pruitt K."/>
            <person name="Puig M."/>
            <person name="Quesneville H."/>
            <person name="Ram K.R."/>
            <person name="Rand D."/>
            <person name="Rasmussen M.D."/>
            <person name="Reed L.K."/>
            <person name="Reenan R."/>
            <person name="Reily A."/>
            <person name="Remington K.A."/>
            <person name="Rieger T.T."/>
            <person name="Ritchie M.G."/>
            <person name="Robin C."/>
            <person name="Rogers Y.H."/>
            <person name="Rohde C."/>
            <person name="Rozas J."/>
            <person name="Rubenfield M.J."/>
            <person name="Ruiz A."/>
            <person name="Russo S."/>
            <person name="Salzberg S.L."/>
            <person name="Sanchez-Gracia A."/>
            <person name="Saranga D.J."/>
            <person name="Sato H."/>
            <person name="Schaeffer S.W."/>
            <person name="Schatz M.C."/>
            <person name="Schlenke T."/>
            <person name="Schwartz R."/>
            <person name="Segarra C."/>
            <person name="Singh R.S."/>
            <person name="Sirot L."/>
            <person name="Sirota M."/>
            <person name="Sisneros N.B."/>
            <person name="Smith C.D."/>
            <person name="Smith T.F."/>
            <person name="Spieth J."/>
            <person name="Stage D.E."/>
            <person name="Stark A."/>
            <person name="Stephan W."/>
            <person name="Strausberg R.L."/>
            <person name="Strempel S."/>
            <person name="Sturgill D."/>
            <person name="Sutton G."/>
            <person name="Sutton G.G."/>
            <person name="Tao W."/>
            <person name="Teichmann S."/>
            <person name="Tobari Y.N."/>
            <person name="Tomimura Y."/>
            <person name="Tsolas J.M."/>
            <person name="Valente V.L."/>
            <person name="Venter E."/>
            <person name="Venter J.C."/>
            <person name="Vicario S."/>
            <person name="Vieira F.G."/>
            <person name="Vilella A.J."/>
            <person name="Villasante A."/>
            <person name="Walenz B."/>
            <person name="Wang J."/>
            <person name="Wasserman M."/>
            <person name="Watts T."/>
            <person name="Wilson D."/>
            <person name="Wilson R.K."/>
            <person name="Wing R.A."/>
            <person name="Wolfner M.F."/>
            <person name="Wong A."/>
            <person name="Wong G.K."/>
            <person name="Wu C.I."/>
            <person name="Wu G."/>
            <person name="Yamamoto D."/>
            <person name="Yang H.P."/>
            <person name="Yang S.P."/>
            <person name="Yorke J.A."/>
            <person name="Yoshida K."/>
            <person name="Zdobnov E."/>
            <person name="Zhang P."/>
            <person name="Zhang Y."/>
            <person name="Zimin A.V."/>
            <person name="Baldwin J."/>
            <person name="Abdouelleil A."/>
            <person name="Abdulkadir J."/>
            <person name="Abebe A."/>
            <person name="Abera B."/>
            <person name="Abreu J."/>
            <person name="Acer S.C."/>
            <person name="Aftuck L."/>
            <person name="Alexander A."/>
            <person name="An P."/>
            <person name="Anderson E."/>
            <person name="Anderson S."/>
            <person name="Arachi H."/>
            <person name="Azer M."/>
            <person name="Bachantsang P."/>
            <person name="Barry A."/>
            <person name="Bayul T."/>
            <person name="Berlin A."/>
            <person name="Bessette D."/>
            <person name="Bloom T."/>
            <person name="Blye J."/>
            <person name="Boguslavskiy L."/>
            <person name="Bonnet C."/>
            <person name="Boukhgalter B."/>
            <person name="Bourzgui I."/>
            <person name="Brown A."/>
            <person name="Cahill P."/>
            <person name="Channer S."/>
            <person name="Cheshatsang Y."/>
            <person name="Chuda L."/>
            <person name="Citroen M."/>
            <person name="Collymore A."/>
            <person name="Cooke P."/>
            <person name="Costello M."/>
            <person name="D'Aco K."/>
            <person name="Daza R."/>
            <person name="De Haan G."/>
            <person name="DeGray S."/>
            <person name="DeMaso C."/>
            <person name="Dhargay N."/>
            <person name="Dooley K."/>
            <person name="Dooley E."/>
            <person name="Doricent M."/>
            <person name="Dorje P."/>
            <person name="Dorjee K."/>
            <person name="Dupes A."/>
            <person name="Elong R."/>
            <person name="Falk J."/>
            <person name="Farina A."/>
            <person name="Faro S."/>
            <person name="Ferguson D."/>
            <person name="Fisher S."/>
            <person name="Foley C.D."/>
            <person name="Franke A."/>
            <person name="Friedrich D."/>
            <person name="Gadbois L."/>
            <person name="Gearin G."/>
            <person name="Gearin C.R."/>
            <person name="Giannoukos G."/>
            <person name="Goode T."/>
            <person name="Graham J."/>
            <person name="Grandbois E."/>
            <person name="Grewal S."/>
            <person name="Gyaltsen K."/>
            <person name="Hafez N."/>
            <person name="Hagos B."/>
            <person name="Hall J."/>
            <person name="Henson C."/>
            <person name="Hollinger A."/>
            <person name="Honan T."/>
            <person name="Huard M.D."/>
            <person name="Hughes L."/>
            <person name="Hurhula B."/>
            <person name="Husby M.E."/>
            <person name="Kamat A."/>
            <person name="Kanga B."/>
            <person name="Kashin S."/>
            <person name="Khazanovich D."/>
            <person name="Kisner P."/>
            <person name="Lance K."/>
            <person name="Lara M."/>
            <person name="Lee W."/>
            <person name="Lennon N."/>
            <person name="Letendre F."/>
            <person name="LeVine R."/>
            <person name="Lipovsky A."/>
            <person name="Liu X."/>
            <person name="Liu J."/>
            <person name="Liu S."/>
            <person name="Lokyitsang T."/>
            <person name="Lokyitsang Y."/>
            <person name="Lubonja R."/>
            <person name="Lui A."/>
            <person name="MacDonald P."/>
            <person name="Magnisalis V."/>
            <person name="Maru K."/>
            <person name="Matthews C."/>
            <person name="McCusker W."/>
            <person name="McDonough S."/>
            <person name="Mehta T."/>
            <person name="Meldrim J."/>
            <person name="Meneus L."/>
            <person name="Mihai O."/>
            <person name="Mihalev A."/>
            <person name="Mihova T."/>
            <person name="Mittelman R."/>
            <person name="Mlenga V."/>
            <person name="Montmayeur A."/>
            <person name="Mulrain L."/>
            <person name="Navidi A."/>
            <person name="Naylor J."/>
            <person name="Negash T."/>
            <person name="Nguyen T."/>
            <person name="Nguyen N."/>
            <person name="Nicol R."/>
            <person name="Norbu C."/>
            <person name="Norbu N."/>
            <person name="Novod N."/>
            <person name="O'Neill B."/>
            <person name="Osman S."/>
            <person name="Markiewicz E."/>
            <person name="Oyono O.L."/>
            <person name="Patti C."/>
            <person name="Phunkhang P."/>
            <person name="Pierre F."/>
            <person name="Priest M."/>
            <person name="Raghuraman S."/>
            <person name="Rege F."/>
            <person name="Reyes R."/>
            <person name="Rise C."/>
            <person name="Rogov P."/>
            <person name="Ross K."/>
            <person name="Ryan E."/>
            <person name="Settipalli S."/>
            <person name="Shea T."/>
            <person name="Sherpa N."/>
            <person name="Shi L."/>
            <person name="Shih D."/>
            <person name="Sparrow T."/>
            <person name="Spaulding J."/>
            <person name="Stalker J."/>
            <person name="Stange-Thomann N."/>
            <person name="Stavropoulos S."/>
            <person name="Stone C."/>
            <person name="Strader C."/>
            <person name="Tesfaye S."/>
            <person name="Thomson T."/>
            <person name="Thoulutsang Y."/>
            <person name="Thoulutsang D."/>
            <person name="Topham K."/>
            <person name="Topping I."/>
            <person name="Tsamla T."/>
            <person name="Vassiliev H."/>
            <person name="Vo A."/>
            <person name="Wangchuk T."/>
            <person name="Wangdi T."/>
            <person name="Weiand M."/>
            <person name="Wilkinson J."/>
            <person name="Wilson A."/>
            <person name="Yadav S."/>
            <person name="Young G."/>
            <person name="Yu Q."/>
            <person name="Zembek L."/>
            <person name="Zhong D."/>
            <person name="Zimmer A."/>
            <person name="Zwirko Z."/>
            <person name="Jaffe D.B."/>
            <person name="Alvarez P."/>
            <person name="Brockman W."/>
            <person name="Butler J."/>
            <person name="Chin C."/>
            <person name="Gnerre S."/>
            <person name="Grabherr M."/>
            <person name="Kleber M."/>
            <person name="Mauceli E."/>
            <person name="MacCallum I."/>
        </authorList>
    </citation>
    <scope>NUCLEOTIDE SEQUENCE [LARGE SCALE GENOMIC DNA]</scope>
    <source>
        <strain evidence="2">Rob3c / Tucson 14021-0248.25</strain>
    </source>
</reference>
<dbReference type="AlphaFoldDB" id="B4IPR4"/>
<evidence type="ECO:0000313" key="2">
    <source>
        <dbReference type="Proteomes" id="UP000001292"/>
    </source>
</evidence>
<name>B4IPR4_DROSE</name>
<proteinExistence type="predicted"/>
<dbReference type="Proteomes" id="UP000001292">
    <property type="component" value="Unassembled WGS sequence"/>
</dbReference>
<keyword evidence="2" id="KW-1185">Reference proteome</keyword>
<sequence>MENENQSGSHQAAISAEKLGTTDNAQPMPPIGVMTRLTDVSKVHASASMCGIMRPYVLNAHTPLERSEPGTPTAKPAIIFFLEVKTLCRITVIVEPLRYTKHQAYLQRSKPAKDIKELTPTLYNCQQQH</sequence>
<dbReference type="HOGENOM" id="CLU_1951037_0_0_1"/>
<protein>
    <submittedName>
        <fullName evidence="1">GM13528</fullName>
    </submittedName>
</protein>
<dbReference type="EMBL" id="CH683118">
    <property type="protein sequence ID" value="EDW55867.1"/>
    <property type="molecule type" value="Genomic_DNA"/>
</dbReference>
<gene>
    <name evidence="1" type="primary">Dsec\GM13528</name>
    <name evidence="1" type="ORF">Dsec_GM13528</name>
</gene>